<dbReference type="InterPro" id="IPR029058">
    <property type="entry name" value="AB_hydrolase_fold"/>
</dbReference>
<dbReference type="PANTHER" id="PTHR43433">
    <property type="entry name" value="HYDROLASE, ALPHA/BETA FOLD FAMILY PROTEIN"/>
    <property type="match status" value="1"/>
</dbReference>
<dbReference type="InterPro" id="IPR050471">
    <property type="entry name" value="AB_hydrolase"/>
</dbReference>
<keyword evidence="3" id="KW-1185">Reference proteome</keyword>
<sequence>MTTEGTCQVEDAELHVRRGGDGPPLLFVPGGIGSAGSLKSLASRLSSAYTVLVYDRRGHSRSTDRSAGSITVERQADDARAVIEHFGFGKALVFGTSAGAQIGLALAARHAEAVAGLVSHEPPAVRLLPDAQEWLDFADEQVALTREGKVFEAFKEFVASIAGAGLPDAKAVRLPNETEWQRLFCRELAEIYRYLPDVETLRRGGVPIVLAAGQGSRGYYHYRPARALALELGLPFVEMPGAHLAPQRSSAEFAAALTEILGELLT</sequence>
<dbReference type="AlphaFoldDB" id="A0A9W6VJU3"/>
<dbReference type="EMBL" id="BSTI01000018">
    <property type="protein sequence ID" value="GLY69802.1"/>
    <property type="molecule type" value="Genomic_DNA"/>
</dbReference>
<gene>
    <name evidence="2" type="ORF">Atai01_64210</name>
</gene>
<dbReference type="InterPro" id="IPR000073">
    <property type="entry name" value="AB_hydrolase_1"/>
</dbReference>
<proteinExistence type="predicted"/>
<dbReference type="PANTHER" id="PTHR43433:SF5">
    <property type="entry name" value="AB HYDROLASE-1 DOMAIN-CONTAINING PROTEIN"/>
    <property type="match status" value="1"/>
</dbReference>
<protein>
    <submittedName>
        <fullName evidence="2">Alpha/beta hydrolase</fullName>
    </submittedName>
</protein>
<dbReference type="Gene3D" id="3.40.50.1820">
    <property type="entry name" value="alpha/beta hydrolase"/>
    <property type="match status" value="1"/>
</dbReference>
<dbReference type="Pfam" id="PF00561">
    <property type="entry name" value="Abhydrolase_1"/>
    <property type="match status" value="1"/>
</dbReference>
<evidence type="ECO:0000259" key="1">
    <source>
        <dbReference type="Pfam" id="PF00561"/>
    </source>
</evidence>
<dbReference type="SUPFAM" id="SSF53474">
    <property type="entry name" value="alpha/beta-Hydrolases"/>
    <property type="match status" value="1"/>
</dbReference>
<reference evidence="2" key="1">
    <citation type="submission" date="2023-03" db="EMBL/GenBank/DDBJ databases">
        <title>Amycolatopsis taiwanensis NBRC 103393.</title>
        <authorList>
            <person name="Ichikawa N."/>
            <person name="Sato H."/>
            <person name="Tonouchi N."/>
        </authorList>
    </citation>
    <scope>NUCLEOTIDE SEQUENCE</scope>
    <source>
        <strain evidence="2">NBRC 103393</strain>
    </source>
</reference>
<comment type="caution">
    <text evidence="2">The sequence shown here is derived from an EMBL/GenBank/DDBJ whole genome shotgun (WGS) entry which is preliminary data.</text>
</comment>
<name>A0A9W6VJU3_9PSEU</name>
<feature type="domain" description="AB hydrolase-1" evidence="1">
    <location>
        <begin position="23"/>
        <end position="143"/>
    </location>
</feature>
<evidence type="ECO:0000313" key="3">
    <source>
        <dbReference type="Proteomes" id="UP001165136"/>
    </source>
</evidence>
<dbReference type="GO" id="GO:0046503">
    <property type="term" value="P:glycerolipid catabolic process"/>
    <property type="evidence" value="ECO:0007669"/>
    <property type="project" value="TreeGrafter"/>
</dbReference>
<evidence type="ECO:0000313" key="2">
    <source>
        <dbReference type="EMBL" id="GLY69802.1"/>
    </source>
</evidence>
<dbReference type="GO" id="GO:0004806">
    <property type="term" value="F:triacylglycerol lipase activity"/>
    <property type="evidence" value="ECO:0007669"/>
    <property type="project" value="TreeGrafter"/>
</dbReference>
<dbReference type="RefSeq" id="WP_285489214.1">
    <property type="nucleotide sequence ID" value="NZ_BSTI01000018.1"/>
</dbReference>
<organism evidence="2 3">
    <name type="scientific">Amycolatopsis taiwanensis</name>
    <dbReference type="NCBI Taxonomy" id="342230"/>
    <lineage>
        <taxon>Bacteria</taxon>
        <taxon>Bacillati</taxon>
        <taxon>Actinomycetota</taxon>
        <taxon>Actinomycetes</taxon>
        <taxon>Pseudonocardiales</taxon>
        <taxon>Pseudonocardiaceae</taxon>
        <taxon>Amycolatopsis</taxon>
    </lineage>
</organism>
<accession>A0A9W6VJU3</accession>
<keyword evidence="2" id="KW-0378">Hydrolase</keyword>
<dbReference type="Proteomes" id="UP001165136">
    <property type="component" value="Unassembled WGS sequence"/>
</dbReference>